<dbReference type="EMBL" id="JAGPYM010000015">
    <property type="protein sequence ID" value="KAH6886886.1"/>
    <property type="molecule type" value="Genomic_DNA"/>
</dbReference>
<evidence type="ECO:0000256" key="7">
    <source>
        <dbReference type="SAM" id="Phobius"/>
    </source>
</evidence>
<evidence type="ECO:0000256" key="6">
    <source>
        <dbReference type="ARBA" id="ARBA00023136"/>
    </source>
</evidence>
<feature type="transmembrane region" description="Helical" evidence="7">
    <location>
        <begin position="129"/>
        <end position="150"/>
    </location>
</feature>
<keyword evidence="6 7" id="KW-0472">Membrane</keyword>
<evidence type="ECO:0000256" key="4">
    <source>
        <dbReference type="ARBA" id="ARBA00022801"/>
    </source>
</evidence>
<evidence type="ECO:0000256" key="5">
    <source>
        <dbReference type="ARBA" id="ARBA00022989"/>
    </source>
</evidence>
<dbReference type="SUPFAM" id="SSF144091">
    <property type="entry name" value="Rhomboid-like"/>
    <property type="match status" value="1"/>
</dbReference>
<dbReference type="InterPro" id="IPR022764">
    <property type="entry name" value="Peptidase_S54_rhomboid_dom"/>
</dbReference>
<dbReference type="AlphaFoldDB" id="A0A9P9AK84"/>
<dbReference type="GO" id="GO:0006465">
    <property type="term" value="P:signal peptide processing"/>
    <property type="evidence" value="ECO:0007669"/>
    <property type="project" value="TreeGrafter"/>
</dbReference>
<keyword evidence="4" id="KW-0378">Hydrolase</keyword>
<gene>
    <name evidence="9" type="ORF">B0T10DRAFT_515754</name>
</gene>
<dbReference type="GO" id="GO:0016020">
    <property type="term" value="C:membrane"/>
    <property type="evidence" value="ECO:0007669"/>
    <property type="project" value="UniProtKB-SubCell"/>
</dbReference>
<evidence type="ECO:0000256" key="2">
    <source>
        <dbReference type="ARBA" id="ARBA00009045"/>
    </source>
</evidence>
<feature type="domain" description="Peptidase S54 rhomboid" evidence="8">
    <location>
        <begin position="164"/>
        <end position="317"/>
    </location>
</feature>
<evidence type="ECO:0000256" key="1">
    <source>
        <dbReference type="ARBA" id="ARBA00004141"/>
    </source>
</evidence>
<feature type="transmembrane region" description="Helical" evidence="7">
    <location>
        <begin position="170"/>
        <end position="187"/>
    </location>
</feature>
<sequence length="341" mass="36831">MLRSRLGHLRNHAPAIRFTTHVSSKRGLGTYSVPPYGIPPLRIAGPTLWCLAAAGTFYLACAGWEVYQDVQEATRRRLIPTTASSPATYDQLQAAKASSTSRLWSRQSEPTLDQISPDTWDRLLGADKVIAGAIGLNTAIFAVSRVLVGLQPQFAHVPAGPHNYTLLTSMFGHAGMLHLGANMYGLYRFAPQVARSRTFERSGSHLTAFYLSAGLFASLAQHLTSKWASPRALRPGFFIPGLGASGAIFALLGSWAMLNPNAQIGLIFLPGSLPADQALAGIAAFETYGLLVGFKSLNFGHAAHLAGLAIGSAYVHFDGKRRVWQPARRFMFNQMKLVGVI</sequence>
<evidence type="ECO:0000256" key="3">
    <source>
        <dbReference type="ARBA" id="ARBA00022692"/>
    </source>
</evidence>
<dbReference type="OrthoDB" id="10260614at2759"/>
<dbReference type="Pfam" id="PF01694">
    <property type="entry name" value="Rhomboid"/>
    <property type="match status" value="1"/>
</dbReference>
<keyword evidence="10" id="KW-1185">Reference proteome</keyword>
<dbReference type="GO" id="GO:0004252">
    <property type="term" value="F:serine-type endopeptidase activity"/>
    <property type="evidence" value="ECO:0007669"/>
    <property type="project" value="InterPro"/>
</dbReference>
<comment type="similarity">
    <text evidence="2">Belongs to the peptidase S54 family.</text>
</comment>
<comment type="subcellular location">
    <subcellularLocation>
        <location evidence="1">Membrane</location>
        <topology evidence="1">Multi-pass membrane protein</topology>
    </subcellularLocation>
</comment>
<dbReference type="PANTHER" id="PTHR43731:SF14">
    <property type="entry name" value="PRESENILIN-ASSOCIATED RHOMBOID-LIKE PROTEIN, MITOCHONDRIAL"/>
    <property type="match status" value="1"/>
</dbReference>
<dbReference type="PANTHER" id="PTHR43731">
    <property type="entry name" value="RHOMBOID PROTEASE"/>
    <property type="match status" value="1"/>
</dbReference>
<accession>A0A9P9AK84</accession>
<dbReference type="Gene3D" id="1.20.1540.10">
    <property type="entry name" value="Rhomboid-like"/>
    <property type="match status" value="1"/>
</dbReference>
<keyword evidence="5 7" id="KW-1133">Transmembrane helix</keyword>
<proteinExistence type="inferred from homology"/>
<keyword evidence="3 7" id="KW-0812">Transmembrane</keyword>
<comment type="caution">
    <text evidence="9">The sequence shown here is derived from an EMBL/GenBank/DDBJ whole genome shotgun (WGS) entry which is preliminary data.</text>
</comment>
<organism evidence="9 10">
    <name type="scientific">Thelonectria olida</name>
    <dbReference type="NCBI Taxonomy" id="1576542"/>
    <lineage>
        <taxon>Eukaryota</taxon>
        <taxon>Fungi</taxon>
        <taxon>Dikarya</taxon>
        <taxon>Ascomycota</taxon>
        <taxon>Pezizomycotina</taxon>
        <taxon>Sordariomycetes</taxon>
        <taxon>Hypocreomycetidae</taxon>
        <taxon>Hypocreales</taxon>
        <taxon>Nectriaceae</taxon>
        <taxon>Thelonectria</taxon>
    </lineage>
</organism>
<dbReference type="InterPro" id="IPR035952">
    <property type="entry name" value="Rhomboid-like_sf"/>
</dbReference>
<dbReference type="Proteomes" id="UP000777438">
    <property type="component" value="Unassembled WGS sequence"/>
</dbReference>
<evidence type="ECO:0000313" key="9">
    <source>
        <dbReference type="EMBL" id="KAH6886886.1"/>
    </source>
</evidence>
<name>A0A9P9AK84_9HYPO</name>
<protein>
    <recommendedName>
        <fullName evidence="8">Peptidase S54 rhomboid domain-containing protein</fullName>
    </recommendedName>
</protein>
<evidence type="ECO:0000259" key="8">
    <source>
        <dbReference type="Pfam" id="PF01694"/>
    </source>
</evidence>
<feature type="transmembrane region" description="Helical" evidence="7">
    <location>
        <begin position="237"/>
        <end position="258"/>
    </location>
</feature>
<dbReference type="InterPro" id="IPR050925">
    <property type="entry name" value="Rhomboid_protease_S54"/>
</dbReference>
<reference evidence="9 10" key="1">
    <citation type="journal article" date="2021" name="Nat. Commun.">
        <title>Genetic determinants of endophytism in the Arabidopsis root mycobiome.</title>
        <authorList>
            <person name="Mesny F."/>
            <person name="Miyauchi S."/>
            <person name="Thiergart T."/>
            <person name="Pickel B."/>
            <person name="Atanasova L."/>
            <person name="Karlsson M."/>
            <person name="Huettel B."/>
            <person name="Barry K.W."/>
            <person name="Haridas S."/>
            <person name="Chen C."/>
            <person name="Bauer D."/>
            <person name="Andreopoulos W."/>
            <person name="Pangilinan J."/>
            <person name="LaButti K."/>
            <person name="Riley R."/>
            <person name="Lipzen A."/>
            <person name="Clum A."/>
            <person name="Drula E."/>
            <person name="Henrissat B."/>
            <person name="Kohler A."/>
            <person name="Grigoriev I.V."/>
            <person name="Martin F.M."/>
            <person name="Hacquard S."/>
        </authorList>
    </citation>
    <scope>NUCLEOTIDE SEQUENCE [LARGE SCALE GENOMIC DNA]</scope>
    <source>
        <strain evidence="9 10">MPI-CAGE-CH-0241</strain>
    </source>
</reference>
<evidence type="ECO:0000313" key="10">
    <source>
        <dbReference type="Proteomes" id="UP000777438"/>
    </source>
</evidence>
<feature type="transmembrane region" description="Helical" evidence="7">
    <location>
        <begin position="208"/>
        <end position="225"/>
    </location>
</feature>